<dbReference type="SUPFAM" id="SSF47240">
    <property type="entry name" value="Ferritin-like"/>
    <property type="match status" value="1"/>
</dbReference>
<dbReference type="PANTHER" id="PTHR30458">
    <property type="entry name" value="PHENYLACETIC ACID DEGRADATION PROTEIN PAA"/>
    <property type="match status" value="1"/>
</dbReference>
<dbReference type="InterPro" id="IPR007814">
    <property type="entry name" value="PaaA_PaaC"/>
</dbReference>
<reference evidence="1 2" key="1">
    <citation type="submission" date="2023-07" db="EMBL/GenBank/DDBJ databases">
        <title>Genomic Encyclopedia of Type Strains, Phase IV (KMG-IV): sequencing the most valuable type-strain genomes for metagenomic binning, comparative biology and taxonomic classification.</title>
        <authorList>
            <person name="Goeker M."/>
        </authorList>
    </citation>
    <scope>NUCLEOTIDE SEQUENCE [LARGE SCALE GENOMIC DNA]</scope>
    <source>
        <strain evidence="1 2">DSM 19092</strain>
    </source>
</reference>
<dbReference type="InterPro" id="IPR052703">
    <property type="entry name" value="Aromatic_CoA_ox/epox"/>
</dbReference>
<keyword evidence="2" id="KW-1185">Reference proteome</keyword>
<protein>
    <submittedName>
        <fullName evidence="1">1,2-phenylacetyl-CoA epoxidase catalytic subunit</fullName>
    </submittedName>
</protein>
<sequence length="215" mass="24341">MSELKAHVQPFIELLETIADNKYVLGDRLIEVGVSGPDLGATLASVAMSQGELGHARLFYNWSFDLKHRDERKQKIDIKEQTGKAFSKVVGVDNWISLIAAIYTVNTGIRIVLESLEDADHKVSSRVVKMVREQHEHIEYAKQWAERLLNDEGAVPYKFRESLNELIDEVSEWLGRVEANEKLQSQGILPRNAGLIDKFKEELKAVNSENVISVQ</sequence>
<accession>A0ABT9VPC5</accession>
<dbReference type="RefSeq" id="WP_419152122.1">
    <property type="nucleotide sequence ID" value="NZ_JAUSTR010000007.1"/>
</dbReference>
<dbReference type="InterPro" id="IPR012347">
    <property type="entry name" value="Ferritin-like"/>
</dbReference>
<organism evidence="1 2">
    <name type="scientific">Aeribacillus alveayuensis</name>
    <dbReference type="NCBI Taxonomy" id="279215"/>
    <lineage>
        <taxon>Bacteria</taxon>
        <taxon>Bacillati</taxon>
        <taxon>Bacillota</taxon>
        <taxon>Bacilli</taxon>
        <taxon>Bacillales</taxon>
        <taxon>Bacillaceae</taxon>
        <taxon>Aeribacillus</taxon>
    </lineage>
</organism>
<evidence type="ECO:0000313" key="2">
    <source>
        <dbReference type="Proteomes" id="UP001225646"/>
    </source>
</evidence>
<dbReference type="Gene3D" id="1.20.1260.10">
    <property type="match status" value="1"/>
</dbReference>
<dbReference type="Pfam" id="PF05138">
    <property type="entry name" value="PaaA_PaaC"/>
    <property type="match status" value="1"/>
</dbReference>
<name>A0ABT9VPC5_9BACI</name>
<proteinExistence type="predicted"/>
<dbReference type="PANTHER" id="PTHR30458:SF0">
    <property type="entry name" value="1,2-PHENYLACETYL-COA EPOXIDASE, SUBUNIT C"/>
    <property type="match status" value="1"/>
</dbReference>
<dbReference type="Proteomes" id="UP001225646">
    <property type="component" value="Unassembled WGS sequence"/>
</dbReference>
<comment type="caution">
    <text evidence="1">The sequence shown here is derived from an EMBL/GenBank/DDBJ whole genome shotgun (WGS) entry which is preliminary data.</text>
</comment>
<evidence type="ECO:0000313" key="1">
    <source>
        <dbReference type="EMBL" id="MDQ0162833.1"/>
    </source>
</evidence>
<gene>
    <name evidence="1" type="ORF">J2S06_001910</name>
</gene>
<dbReference type="EMBL" id="JAUSTR010000007">
    <property type="protein sequence ID" value="MDQ0162833.1"/>
    <property type="molecule type" value="Genomic_DNA"/>
</dbReference>
<dbReference type="InterPro" id="IPR009078">
    <property type="entry name" value="Ferritin-like_SF"/>
</dbReference>